<protein>
    <submittedName>
        <fullName evidence="3">Uncharacterized protein</fullName>
    </submittedName>
</protein>
<dbReference type="RefSeq" id="WP_033140682.1">
    <property type="nucleotide sequence ID" value="NZ_BAABZQ010000001.1"/>
</dbReference>
<reference evidence="3 4" key="1">
    <citation type="submission" date="2024-04" db="EMBL/GenBank/DDBJ databases">
        <title>Defined microbial consortia suppress multidrug-resistant proinflammatory Enterobacteriaceae via ecological control.</title>
        <authorList>
            <person name="Furuichi M."/>
            <person name="Kawaguchi T."/>
            <person name="Pust M."/>
            <person name="Yasuma K."/>
            <person name="Plichta D."/>
            <person name="Hasegawa N."/>
            <person name="Ohya T."/>
            <person name="Bhattarai S."/>
            <person name="Sasajima S."/>
            <person name="Aoto Y."/>
            <person name="Tuganbaev T."/>
            <person name="Yaginuma M."/>
            <person name="Ueda M."/>
            <person name="Okahashi N."/>
            <person name="Amafuji K."/>
            <person name="Kiridooshi Y."/>
            <person name="Sugita K."/>
            <person name="Strazar M."/>
            <person name="Skelly A."/>
            <person name="Suda W."/>
            <person name="Hattori M."/>
            <person name="Nakamoto N."/>
            <person name="Caballero S."/>
            <person name="Norman J."/>
            <person name="Olle B."/>
            <person name="Tanoue T."/>
            <person name="Arita M."/>
            <person name="Bucci V."/>
            <person name="Atarashi K."/>
            <person name="Xavier R."/>
            <person name="Honda K."/>
        </authorList>
    </citation>
    <scope>NUCLEOTIDE SEQUENCE [LARGE SCALE GENOMIC DNA]</scope>
    <source>
        <strain evidence="4">k34-0107-D12</strain>
    </source>
</reference>
<evidence type="ECO:0000256" key="2">
    <source>
        <dbReference type="SAM" id="Phobius"/>
    </source>
</evidence>
<name>A0ABQ0C3H1_9FIRM</name>
<keyword evidence="2" id="KW-0812">Transmembrane</keyword>
<evidence type="ECO:0000313" key="3">
    <source>
        <dbReference type="EMBL" id="GAA6503348.1"/>
    </source>
</evidence>
<feature type="transmembrane region" description="Helical" evidence="2">
    <location>
        <begin position="12"/>
        <end position="36"/>
    </location>
</feature>
<evidence type="ECO:0000256" key="1">
    <source>
        <dbReference type="SAM" id="MobiDB-lite"/>
    </source>
</evidence>
<evidence type="ECO:0000313" key="4">
    <source>
        <dbReference type="Proteomes" id="UP001600941"/>
    </source>
</evidence>
<proteinExistence type="predicted"/>
<keyword evidence="4" id="KW-1185">Reference proteome</keyword>
<keyword evidence="2" id="KW-0472">Membrane</keyword>
<accession>A0ABQ0C3H1</accession>
<sequence length="222" mass="25133">MRKKSLKNKEGSAMLIAIAIMAVLVMLGLALLLVSFSLHATANREHDAAQCKEIVQTLSRELERQITITREDAYEKGAAEKYPFWFYIRDNVWREEKWPPYGEAEYLNDRALRRLQLGQNSSETGEVVENAAELLKNTYVEAYWTREDKLADKGEGTTLVVTVSCSAGKSESSMTKTYVLSVEEIEGKALSDGEFVPKNPKIDEKEGWQWDEGDELQEDSGE</sequence>
<keyword evidence="2" id="KW-1133">Transmembrane helix</keyword>
<organism evidence="3 4">
    <name type="scientific">Blautia parvula</name>
    <dbReference type="NCBI Taxonomy" id="2877527"/>
    <lineage>
        <taxon>Bacteria</taxon>
        <taxon>Bacillati</taxon>
        <taxon>Bacillota</taxon>
        <taxon>Clostridia</taxon>
        <taxon>Lachnospirales</taxon>
        <taxon>Lachnospiraceae</taxon>
        <taxon>Blautia</taxon>
    </lineage>
</organism>
<feature type="region of interest" description="Disordered" evidence="1">
    <location>
        <begin position="191"/>
        <end position="222"/>
    </location>
</feature>
<dbReference type="Proteomes" id="UP001600941">
    <property type="component" value="Unassembled WGS sequence"/>
</dbReference>
<feature type="compositionally biased region" description="Acidic residues" evidence="1">
    <location>
        <begin position="209"/>
        <end position="222"/>
    </location>
</feature>
<comment type="caution">
    <text evidence="3">The sequence shown here is derived from an EMBL/GenBank/DDBJ whole genome shotgun (WGS) entry which is preliminary data.</text>
</comment>
<gene>
    <name evidence="3" type="ORF">K340107D12_61640</name>
</gene>
<dbReference type="EMBL" id="BAABZQ010000001">
    <property type="protein sequence ID" value="GAA6503348.1"/>
    <property type="molecule type" value="Genomic_DNA"/>
</dbReference>